<comment type="caution">
    <text evidence="2">The sequence shown here is derived from an EMBL/GenBank/DDBJ whole genome shotgun (WGS) entry which is preliminary data.</text>
</comment>
<evidence type="ECO:0000313" key="3">
    <source>
        <dbReference type="Proteomes" id="UP001218218"/>
    </source>
</evidence>
<accession>A0AAD7F151</accession>
<dbReference type="EMBL" id="JARIHO010000004">
    <property type="protein sequence ID" value="KAJ7362593.1"/>
    <property type="molecule type" value="Genomic_DNA"/>
</dbReference>
<evidence type="ECO:0000313" key="2">
    <source>
        <dbReference type="EMBL" id="KAJ7362593.1"/>
    </source>
</evidence>
<proteinExistence type="predicted"/>
<name>A0AAD7F151_9AGAR</name>
<feature type="region of interest" description="Disordered" evidence="1">
    <location>
        <begin position="1"/>
        <end position="30"/>
    </location>
</feature>
<dbReference type="AlphaFoldDB" id="A0AAD7F151"/>
<feature type="compositionally biased region" description="Polar residues" evidence="1">
    <location>
        <begin position="1"/>
        <end position="25"/>
    </location>
</feature>
<reference evidence="2" key="1">
    <citation type="submission" date="2023-03" db="EMBL/GenBank/DDBJ databases">
        <title>Massive genome expansion in bonnet fungi (Mycena s.s.) driven by repeated elements and novel gene families across ecological guilds.</title>
        <authorList>
            <consortium name="Lawrence Berkeley National Laboratory"/>
            <person name="Harder C.B."/>
            <person name="Miyauchi S."/>
            <person name="Viragh M."/>
            <person name="Kuo A."/>
            <person name="Thoen E."/>
            <person name="Andreopoulos B."/>
            <person name="Lu D."/>
            <person name="Skrede I."/>
            <person name="Drula E."/>
            <person name="Henrissat B."/>
            <person name="Morin E."/>
            <person name="Kohler A."/>
            <person name="Barry K."/>
            <person name="LaButti K."/>
            <person name="Morin E."/>
            <person name="Salamov A."/>
            <person name="Lipzen A."/>
            <person name="Mereny Z."/>
            <person name="Hegedus B."/>
            <person name="Baldrian P."/>
            <person name="Stursova M."/>
            <person name="Weitz H."/>
            <person name="Taylor A."/>
            <person name="Grigoriev I.V."/>
            <person name="Nagy L.G."/>
            <person name="Martin F."/>
            <person name="Kauserud H."/>
        </authorList>
    </citation>
    <scope>NUCLEOTIDE SEQUENCE</scope>
    <source>
        <strain evidence="2">CBHHK002</strain>
    </source>
</reference>
<dbReference type="Proteomes" id="UP001218218">
    <property type="component" value="Unassembled WGS sequence"/>
</dbReference>
<organism evidence="2 3">
    <name type="scientific">Mycena albidolilacea</name>
    <dbReference type="NCBI Taxonomy" id="1033008"/>
    <lineage>
        <taxon>Eukaryota</taxon>
        <taxon>Fungi</taxon>
        <taxon>Dikarya</taxon>
        <taxon>Basidiomycota</taxon>
        <taxon>Agaricomycotina</taxon>
        <taxon>Agaricomycetes</taxon>
        <taxon>Agaricomycetidae</taxon>
        <taxon>Agaricales</taxon>
        <taxon>Marasmiineae</taxon>
        <taxon>Mycenaceae</taxon>
        <taxon>Mycena</taxon>
    </lineage>
</organism>
<keyword evidence="3" id="KW-1185">Reference proteome</keyword>
<evidence type="ECO:0000256" key="1">
    <source>
        <dbReference type="SAM" id="MobiDB-lite"/>
    </source>
</evidence>
<gene>
    <name evidence="2" type="ORF">DFH08DRAFT_1024873</name>
</gene>
<sequence>MLAATSSVPSHSKPTSATPQKNDAQPQRHLQHPQHWFPITCVAFIASPHAATFLMQHAHHTRESLPIPSVLFSASPHAATILAASGSKHSIIACAAPPICAPTAFSHRRRLSYPCRRNDPLRHPKLDTNHLCALRYYLHRRRLHNAQLRDPRKGSAAVINARSLRNAAGRYPALGACSHCGYGFNEQLRARAMAPCAHMKTAPHHRCPLKESLHNFSACTGRIRRTSRLFIRSSSSPGYSWPKNDAAGNHPRTHARFALAVHEVGQMEAGAAKPSFTTRSPHVYRTRPYWHTRVTHLPHTSYSACDQQQAGSPLLVYCASRAR</sequence>
<protein>
    <submittedName>
        <fullName evidence="2">Uncharacterized protein</fullName>
    </submittedName>
</protein>